<evidence type="ECO:0000256" key="4">
    <source>
        <dbReference type="SAM" id="MobiDB-lite"/>
    </source>
</evidence>
<keyword evidence="2 3" id="KW-0802">TPR repeat</keyword>
<dbReference type="InterPro" id="IPR011990">
    <property type="entry name" value="TPR-like_helical_dom_sf"/>
</dbReference>
<dbReference type="PANTHER" id="PTHR44943">
    <property type="entry name" value="CELLULOSE SYNTHASE OPERON PROTEIN C"/>
    <property type="match status" value="1"/>
</dbReference>
<feature type="region of interest" description="Disordered" evidence="4">
    <location>
        <begin position="311"/>
        <end position="334"/>
    </location>
</feature>
<feature type="compositionally biased region" description="Low complexity" evidence="4">
    <location>
        <begin position="313"/>
        <end position="326"/>
    </location>
</feature>
<dbReference type="SUPFAM" id="SSF48452">
    <property type="entry name" value="TPR-like"/>
    <property type="match status" value="1"/>
</dbReference>
<dbReference type="PROSITE" id="PS50005">
    <property type="entry name" value="TPR"/>
    <property type="match status" value="1"/>
</dbReference>
<keyword evidence="6" id="KW-1185">Reference proteome</keyword>
<gene>
    <name evidence="5" type="ORF">M0813_07027</name>
</gene>
<proteinExistence type="predicted"/>
<dbReference type="InterPro" id="IPR051685">
    <property type="entry name" value="Ycf3/AcsC/BcsC/TPR_MFPF"/>
</dbReference>
<reference evidence="5" key="1">
    <citation type="submission" date="2022-08" db="EMBL/GenBank/DDBJ databases">
        <title>Novel sulfate-reducing endosymbionts in the free-living metamonad Anaeramoeba.</title>
        <authorList>
            <person name="Jerlstrom-Hultqvist J."/>
            <person name="Cepicka I."/>
            <person name="Gallot-Lavallee L."/>
            <person name="Salas-Leiva D."/>
            <person name="Curtis B.A."/>
            <person name="Zahonova K."/>
            <person name="Pipaliya S."/>
            <person name="Dacks J."/>
            <person name="Roger A.J."/>
        </authorList>
    </citation>
    <scope>NUCLEOTIDE SEQUENCE</scope>
    <source>
        <strain evidence="5">Schooner1</strain>
    </source>
</reference>
<keyword evidence="1" id="KW-0677">Repeat</keyword>
<evidence type="ECO:0000313" key="5">
    <source>
        <dbReference type="EMBL" id="KAJ6230388.1"/>
    </source>
</evidence>
<dbReference type="Gene3D" id="1.25.40.10">
    <property type="entry name" value="Tetratricopeptide repeat domain"/>
    <property type="match status" value="2"/>
</dbReference>
<accession>A0ABQ8XFH0</accession>
<feature type="repeat" description="TPR" evidence="3">
    <location>
        <begin position="236"/>
        <end position="269"/>
    </location>
</feature>
<dbReference type="SMART" id="SM00028">
    <property type="entry name" value="TPR"/>
    <property type="match status" value="3"/>
</dbReference>
<feature type="region of interest" description="Disordered" evidence="4">
    <location>
        <begin position="820"/>
        <end position="843"/>
    </location>
</feature>
<evidence type="ECO:0000256" key="1">
    <source>
        <dbReference type="ARBA" id="ARBA00022737"/>
    </source>
</evidence>
<dbReference type="PANTHER" id="PTHR44943:SF8">
    <property type="entry name" value="TPR REPEAT-CONTAINING PROTEIN MJ0263"/>
    <property type="match status" value="1"/>
</dbReference>
<evidence type="ECO:0000313" key="6">
    <source>
        <dbReference type="Proteomes" id="UP001150062"/>
    </source>
</evidence>
<comment type="caution">
    <text evidence="5">The sequence shown here is derived from an EMBL/GenBank/DDBJ whole genome shotgun (WGS) entry which is preliminary data.</text>
</comment>
<evidence type="ECO:0000256" key="3">
    <source>
        <dbReference type="PROSITE-ProRule" id="PRU00339"/>
    </source>
</evidence>
<dbReference type="EMBL" id="JAOAOG010000313">
    <property type="protein sequence ID" value="KAJ6230388.1"/>
    <property type="molecule type" value="Genomic_DNA"/>
</dbReference>
<protein>
    <submittedName>
        <fullName evidence="5">Cellulose synthase operon protein c</fullName>
    </submittedName>
</protein>
<sequence length="872" mass="104299">MSTFNESEIFNTAIEEYKKQNYTTSKKCFKKLIIESPREMYKYDLSICYYHLKKFEKSLIYLGQVIDVSLQSNDPPDKLANFYFQELKIKEIIDNEPKPLIKEYESKILDKSVVSKYFQKFGELYEDLAQRTEQGTKKKRLETLKYKFTNSLPNLGFKLSVLMDKRDRYFIRSIVYCNKAKELEHQNSMKNRTGSVNKELVSESNYCIGRCHFGLSNFALSRKYFEKCIKDSPRNTTAISDLGTAYSNDNKWRKSISCYQCASYLNPDNFSVYNKKGMSLLELNNTRTNKKATKAFLHSINLIKKEISSHEISQSQSQQRQQQQQQPTNNQISDPSYKLGIATYSYKGLIKALNRLKKYKEITFYLKEYYQFCVNVKLVNFDDPENHIVIWIKRKLARSYQKTNNVSKATMILNSIKKSKHAPKWKVSKRLSICYKNRICLDSEIKRRNIEKGKKIIKKTRKKYIKKKNNMENRKYSHKDFTLKIKEHEMIIRSLNYELAKIYQLKGKFYKACMQYNASKNEKNMVKIYYKMMLMEYYQNEYKKSIKLNQELNKKEIQKRYQNRKFEKQILLLMDLVKKNSKYQQYFKVDGSRHSKSPQKISFKGFEFRKLMQKKKYGSKNFELPVGILIKSYFEDGGKFYCLQYLGAVKLLEFTIKKGSYIKRNTYETSCVPKELINSLHLIIKCIVFEKELYVFTRNHQFQIMIYKLKLARIKIKGKVTFKWSKWEFKTSLNRFLNKQTINEIIVNKENHCFVLLSASGDIFLFYIRKNYLQKINLEKNYSSNSDQTFQNKNYIYWINKKKQICLYKHNFIKDKINAKRKKKTKKREKSKKKKKSKINPKKNKRHLNHVALMWLGPITTYFDPRLLLGRR</sequence>
<evidence type="ECO:0000256" key="2">
    <source>
        <dbReference type="ARBA" id="ARBA00022803"/>
    </source>
</evidence>
<organism evidence="5 6">
    <name type="scientific">Anaeramoeba flamelloides</name>
    <dbReference type="NCBI Taxonomy" id="1746091"/>
    <lineage>
        <taxon>Eukaryota</taxon>
        <taxon>Metamonada</taxon>
        <taxon>Anaeramoebidae</taxon>
        <taxon>Anaeramoeba</taxon>
    </lineage>
</organism>
<dbReference type="Proteomes" id="UP001150062">
    <property type="component" value="Unassembled WGS sequence"/>
</dbReference>
<name>A0ABQ8XFH0_9EUKA</name>
<dbReference type="InterPro" id="IPR019734">
    <property type="entry name" value="TPR_rpt"/>
</dbReference>